<name>A0A9D9E4Z4_9SPIO</name>
<dbReference type="PANTHER" id="PTHR43625">
    <property type="entry name" value="AFLATOXIN B1 ALDEHYDE REDUCTASE"/>
    <property type="match status" value="1"/>
</dbReference>
<protein>
    <submittedName>
        <fullName evidence="3">Aldo/keto reductase</fullName>
    </submittedName>
</protein>
<keyword evidence="1" id="KW-0560">Oxidoreductase</keyword>
<feature type="domain" description="NADP-dependent oxidoreductase" evidence="2">
    <location>
        <begin position="10"/>
        <end position="201"/>
    </location>
</feature>
<comment type="caution">
    <text evidence="3">The sequence shown here is derived from an EMBL/GenBank/DDBJ whole genome shotgun (WGS) entry which is preliminary data.</text>
</comment>
<dbReference type="GO" id="GO:0016491">
    <property type="term" value="F:oxidoreductase activity"/>
    <property type="evidence" value="ECO:0007669"/>
    <property type="project" value="UniProtKB-KW"/>
</dbReference>
<proteinExistence type="predicted"/>
<evidence type="ECO:0000256" key="1">
    <source>
        <dbReference type="ARBA" id="ARBA00023002"/>
    </source>
</evidence>
<dbReference type="SUPFAM" id="SSF51430">
    <property type="entry name" value="NAD(P)-linked oxidoreductase"/>
    <property type="match status" value="1"/>
</dbReference>
<dbReference type="Pfam" id="PF00248">
    <property type="entry name" value="Aldo_ket_red"/>
    <property type="match status" value="1"/>
</dbReference>
<dbReference type="GO" id="GO:0005737">
    <property type="term" value="C:cytoplasm"/>
    <property type="evidence" value="ECO:0007669"/>
    <property type="project" value="TreeGrafter"/>
</dbReference>
<reference evidence="3" key="1">
    <citation type="submission" date="2020-10" db="EMBL/GenBank/DDBJ databases">
        <authorList>
            <person name="Gilroy R."/>
        </authorList>
    </citation>
    <scope>NUCLEOTIDE SEQUENCE</scope>
    <source>
        <strain evidence="3">7293</strain>
    </source>
</reference>
<dbReference type="Proteomes" id="UP000823615">
    <property type="component" value="Unassembled WGS sequence"/>
</dbReference>
<evidence type="ECO:0000313" key="4">
    <source>
        <dbReference type="Proteomes" id="UP000823615"/>
    </source>
</evidence>
<gene>
    <name evidence="3" type="ORF">IAA97_09540</name>
</gene>
<dbReference type="InterPro" id="IPR036812">
    <property type="entry name" value="NAD(P)_OxRdtase_dom_sf"/>
</dbReference>
<reference evidence="3" key="2">
    <citation type="journal article" date="2021" name="PeerJ">
        <title>Extensive microbial diversity within the chicken gut microbiome revealed by metagenomics and culture.</title>
        <authorList>
            <person name="Gilroy R."/>
            <person name="Ravi A."/>
            <person name="Getino M."/>
            <person name="Pursley I."/>
            <person name="Horton D.L."/>
            <person name="Alikhan N.F."/>
            <person name="Baker D."/>
            <person name="Gharbi K."/>
            <person name="Hall N."/>
            <person name="Watson M."/>
            <person name="Adriaenssens E.M."/>
            <person name="Foster-Nyarko E."/>
            <person name="Jarju S."/>
            <person name="Secka A."/>
            <person name="Antonio M."/>
            <person name="Oren A."/>
            <person name="Chaudhuri R.R."/>
            <person name="La Ragione R."/>
            <person name="Hildebrand F."/>
            <person name="Pallen M.J."/>
        </authorList>
    </citation>
    <scope>NUCLEOTIDE SEQUENCE</scope>
    <source>
        <strain evidence="3">7293</strain>
    </source>
</reference>
<dbReference type="InterPro" id="IPR050791">
    <property type="entry name" value="Aldo-Keto_reductase"/>
</dbReference>
<evidence type="ECO:0000259" key="2">
    <source>
        <dbReference type="Pfam" id="PF00248"/>
    </source>
</evidence>
<accession>A0A9D9E4Z4</accession>
<dbReference type="Gene3D" id="3.20.20.100">
    <property type="entry name" value="NADP-dependent oxidoreductase domain"/>
    <property type="match status" value="1"/>
</dbReference>
<dbReference type="AlphaFoldDB" id="A0A9D9E4Z4"/>
<dbReference type="InterPro" id="IPR020471">
    <property type="entry name" value="AKR"/>
</dbReference>
<dbReference type="EMBL" id="JADIMT010000108">
    <property type="protein sequence ID" value="MBO8437204.1"/>
    <property type="molecule type" value="Genomic_DNA"/>
</dbReference>
<dbReference type="PRINTS" id="PR00069">
    <property type="entry name" value="ALDKETRDTASE"/>
</dbReference>
<dbReference type="InterPro" id="IPR023210">
    <property type="entry name" value="NADP_OxRdtase_dom"/>
</dbReference>
<dbReference type="PANTHER" id="PTHR43625:SF5">
    <property type="entry name" value="PYRIDOXAL REDUCTASE, CHLOROPLASTIC"/>
    <property type="match status" value="1"/>
</dbReference>
<sequence length="287" mass="33031">MKIIDSECAMGLWNLSESSFHQRIPARDGKNLIKAAYRKGIRLFDTAYSYNEADSLLYSAMKEIRAKDFAVVSKIMPVPSLRKKAETSLKRLGIEHFKILLLHWPCSEPLFSESLEELVKLKDEGKTEAIGVSNLPFHMLQESIKRFPLEYHERPLSLLWNKDWEKERMLNIKTIAYSPLGMGLLSGKYRNLEDIPDQRRTLPSLSAQSCHKLFEAIDGDKAKALSWVYSQHPWCVVSGFHHIIELEILSSIYALESSEEEKLTQLADAISDETAYDNIFAHNWRKD</sequence>
<organism evidence="3 4">
    <name type="scientific">Candidatus Ornithospirochaeta stercoripullorum</name>
    <dbReference type="NCBI Taxonomy" id="2840899"/>
    <lineage>
        <taxon>Bacteria</taxon>
        <taxon>Pseudomonadati</taxon>
        <taxon>Spirochaetota</taxon>
        <taxon>Spirochaetia</taxon>
        <taxon>Spirochaetales</taxon>
        <taxon>Spirochaetaceae</taxon>
        <taxon>Spirochaetaceae incertae sedis</taxon>
        <taxon>Candidatus Ornithospirochaeta</taxon>
    </lineage>
</organism>
<evidence type="ECO:0000313" key="3">
    <source>
        <dbReference type="EMBL" id="MBO8437204.1"/>
    </source>
</evidence>